<protein>
    <submittedName>
        <fullName evidence="2">Aminopeptidase</fullName>
        <ecNumber evidence="2">3.4.11.-</ecNumber>
    </submittedName>
</protein>
<evidence type="ECO:0000313" key="2">
    <source>
        <dbReference type="EMBL" id="MEA5402578.1"/>
    </source>
</evidence>
<sequence>MAFNIRRKYKIVFLFLVLITLVLFWQRVWVVYFYQQAKGGLDVAFNTRPLQEVLADKNVPDSLKKRILFIGEVRRFAIDSLGLHDNPDVYQTLYDQSGKPLVYLLTVAKRYEMEAVMFDFPIIGSFAYKGFFDSTAAYQEEKLWKQKGYDTEMGQGIAYSTLGWLPEPILSSMLYYSDGKLANLIIHEMSHGTIFVKDNHETSENLANSIGEYGAKRFLIHKYGIDSPELKKYLQAKIIRDRYIKHLNRGTLKLDSLYQTFKGKNLLDARKDSLKYALIEKIEVNQDTIYKSLRAFSKPKINKKELPNNAYFVGFKTYHSQQNEFEEIFQKQFNGNFDQFLKFFQKKYNQ</sequence>
<keyword evidence="2" id="KW-0645">Protease</keyword>
<comment type="caution">
    <text evidence="2">The sequence shown here is derived from an EMBL/GenBank/DDBJ whole genome shotgun (WGS) entry which is preliminary data.</text>
</comment>
<keyword evidence="1" id="KW-0812">Transmembrane</keyword>
<keyword evidence="1" id="KW-0472">Membrane</keyword>
<keyword evidence="2" id="KW-0031">Aminopeptidase</keyword>
<dbReference type="GO" id="GO:0004177">
    <property type="term" value="F:aminopeptidase activity"/>
    <property type="evidence" value="ECO:0007669"/>
    <property type="project" value="UniProtKB-KW"/>
</dbReference>
<dbReference type="InterPro" id="IPR014553">
    <property type="entry name" value="Aminopept"/>
</dbReference>
<evidence type="ECO:0000313" key="3">
    <source>
        <dbReference type="Proteomes" id="UP001303899"/>
    </source>
</evidence>
<evidence type="ECO:0000256" key="1">
    <source>
        <dbReference type="SAM" id="Phobius"/>
    </source>
</evidence>
<name>A0ABU5S297_9BACT</name>
<accession>A0ABU5S297</accession>
<dbReference type="Pfam" id="PF10023">
    <property type="entry name" value="Aminopep"/>
    <property type="match status" value="1"/>
</dbReference>
<feature type="transmembrane region" description="Helical" evidence="1">
    <location>
        <begin position="12"/>
        <end position="34"/>
    </location>
</feature>
<keyword evidence="1" id="KW-1133">Transmembrane helix</keyword>
<gene>
    <name evidence="2" type="ORF">VB776_06610</name>
</gene>
<reference evidence="2 3" key="1">
    <citation type="submission" date="2023-12" db="EMBL/GenBank/DDBJ databases">
        <title>Novel species of the genus Arcicella isolated from rivers.</title>
        <authorList>
            <person name="Lu H."/>
        </authorList>
    </citation>
    <scope>NUCLEOTIDE SEQUENCE [LARGE SCALE GENOMIC DNA]</scope>
    <source>
        <strain evidence="2 3">DC2W</strain>
    </source>
</reference>
<dbReference type="EMBL" id="JAYGIL010000006">
    <property type="protein sequence ID" value="MEA5402578.1"/>
    <property type="molecule type" value="Genomic_DNA"/>
</dbReference>
<dbReference type="EC" id="3.4.11.-" evidence="2"/>
<keyword evidence="2" id="KW-0378">Hydrolase</keyword>
<organism evidence="2 3">
    <name type="scientific">Arcicella gelida</name>
    <dbReference type="NCBI Taxonomy" id="2984195"/>
    <lineage>
        <taxon>Bacteria</taxon>
        <taxon>Pseudomonadati</taxon>
        <taxon>Bacteroidota</taxon>
        <taxon>Cytophagia</taxon>
        <taxon>Cytophagales</taxon>
        <taxon>Flectobacillaceae</taxon>
        <taxon>Arcicella</taxon>
    </lineage>
</organism>
<dbReference type="Proteomes" id="UP001303899">
    <property type="component" value="Unassembled WGS sequence"/>
</dbReference>
<dbReference type="RefSeq" id="WP_323327248.1">
    <property type="nucleotide sequence ID" value="NZ_JAYGIL010000006.1"/>
</dbReference>
<proteinExistence type="predicted"/>
<keyword evidence="3" id="KW-1185">Reference proteome</keyword>